<dbReference type="PROSITE" id="PS50011">
    <property type="entry name" value="PROTEIN_KINASE_DOM"/>
    <property type="match status" value="1"/>
</dbReference>
<dbReference type="EMBL" id="OOIL02002122">
    <property type="protein sequence ID" value="VFQ80520.1"/>
    <property type="molecule type" value="Genomic_DNA"/>
</dbReference>
<dbReference type="PANTHER" id="PTHR48008">
    <property type="entry name" value="LEUCINE-RICH REPEAT RECEPTOR-LIKE PROTEIN KINASE IMK3-RELATED"/>
    <property type="match status" value="1"/>
</dbReference>
<dbReference type="InterPro" id="IPR011009">
    <property type="entry name" value="Kinase-like_dom_sf"/>
</dbReference>
<dbReference type="InterPro" id="IPR001245">
    <property type="entry name" value="Ser-Thr/Tyr_kinase_cat_dom"/>
</dbReference>
<dbReference type="InterPro" id="IPR052451">
    <property type="entry name" value="Ser/Thr_kinase-like"/>
</dbReference>
<evidence type="ECO:0000313" key="3">
    <source>
        <dbReference type="Proteomes" id="UP000595140"/>
    </source>
</evidence>
<keyword evidence="3" id="KW-1185">Reference proteome</keyword>
<accession>A0A484LVE8</accession>
<dbReference type="GO" id="GO:0004672">
    <property type="term" value="F:protein kinase activity"/>
    <property type="evidence" value="ECO:0007669"/>
    <property type="project" value="InterPro"/>
</dbReference>
<gene>
    <name evidence="2" type="ORF">CCAM_LOCUS22296</name>
</gene>
<sequence>MKHAHVLLILVILLTSFFFLALILCLSCCFCRRRGTEEDVHRDPESGFEEREGVVEVKETLMNFKGGEDLGVIDILDAPGEVIGKSKYGTLYMALLRSDKPALLRFFRPPCTLSLKEFVPIVELLGSIRHPNLVPLFAFYAGPRGEKLLVHPFYRRGDLAHLIADGNGEVHRWPTICMISMGIARALYHLHTDFEIPIVHGNLKAKNILLDSHFQPHVSDFGLHLLLTPKAGQEMLETAAAEGYKGPELIKIKDISEEGDIYSFGVILLELLTGKEPFLGISSHLSLPNMVKSAIIEERITELFHPMVLVDQKEGRVVELLRLAMDCCSPFPPLRPNIKEVLARLQEIGRATTTTTTTKTQ</sequence>
<reference evidence="2 3" key="1">
    <citation type="submission" date="2018-04" db="EMBL/GenBank/DDBJ databases">
        <authorList>
            <person name="Vogel A."/>
        </authorList>
    </citation>
    <scope>NUCLEOTIDE SEQUENCE [LARGE SCALE GENOMIC DNA]</scope>
</reference>
<name>A0A484LVE8_9ASTE</name>
<dbReference type="OrthoDB" id="4062651at2759"/>
<evidence type="ECO:0000259" key="1">
    <source>
        <dbReference type="PROSITE" id="PS50011"/>
    </source>
</evidence>
<dbReference type="Gene3D" id="3.30.200.20">
    <property type="entry name" value="Phosphorylase Kinase, domain 1"/>
    <property type="match status" value="1"/>
</dbReference>
<dbReference type="InterPro" id="IPR000719">
    <property type="entry name" value="Prot_kinase_dom"/>
</dbReference>
<organism evidence="2 3">
    <name type="scientific">Cuscuta campestris</name>
    <dbReference type="NCBI Taxonomy" id="132261"/>
    <lineage>
        <taxon>Eukaryota</taxon>
        <taxon>Viridiplantae</taxon>
        <taxon>Streptophyta</taxon>
        <taxon>Embryophyta</taxon>
        <taxon>Tracheophyta</taxon>
        <taxon>Spermatophyta</taxon>
        <taxon>Magnoliopsida</taxon>
        <taxon>eudicotyledons</taxon>
        <taxon>Gunneridae</taxon>
        <taxon>Pentapetalae</taxon>
        <taxon>asterids</taxon>
        <taxon>lamiids</taxon>
        <taxon>Solanales</taxon>
        <taxon>Convolvulaceae</taxon>
        <taxon>Cuscuteae</taxon>
        <taxon>Cuscuta</taxon>
        <taxon>Cuscuta subgen. Grammica</taxon>
        <taxon>Cuscuta sect. Cleistogrammica</taxon>
    </lineage>
</organism>
<dbReference type="AlphaFoldDB" id="A0A484LVE8"/>
<proteinExistence type="predicted"/>
<dbReference type="Proteomes" id="UP000595140">
    <property type="component" value="Unassembled WGS sequence"/>
</dbReference>
<feature type="domain" description="Protein kinase" evidence="1">
    <location>
        <begin position="77"/>
        <end position="348"/>
    </location>
</feature>
<dbReference type="PANTHER" id="PTHR48008:SF13">
    <property type="entry name" value="PROTEIN KINASE SUPERFAMILY PROTEIN"/>
    <property type="match status" value="1"/>
</dbReference>
<evidence type="ECO:0000313" key="2">
    <source>
        <dbReference type="EMBL" id="VFQ80520.1"/>
    </source>
</evidence>
<protein>
    <recommendedName>
        <fullName evidence="1">Protein kinase domain-containing protein</fullName>
    </recommendedName>
</protein>
<dbReference type="Pfam" id="PF07714">
    <property type="entry name" value="PK_Tyr_Ser-Thr"/>
    <property type="match status" value="1"/>
</dbReference>
<dbReference type="GO" id="GO:0005524">
    <property type="term" value="F:ATP binding"/>
    <property type="evidence" value="ECO:0007669"/>
    <property type="project" value="InterPro"/>
</dbReference>
<dbReference type="SUPFAM" id="SSF56112">
    <property type="entry name" value="Protein kinase-like (PK-like)"/>
    <property type="match status" value="1"/>
</dbReference>
<dbReference type="Gene3D" id="1.10.510.10">
    <property type="entry name" value="Transferase(Phosphotransferase) domain 1"/>
    <property type="match status" value="1"/>
</dbReference>